<evidence type="ECO:0000259" key="3">
    <source>
        <dbReference type="SMART" id="SM00062"/>
    </source>
</evidence>
<evidence type="ECO:0000313" key="5">
    <source>
        <dbReference type="Proteomes" id="UP000291189"/>
    </source>
</evidence>
<dbReference type="PANTHER" id="PTHR35936">
    <property type="entry name" value="MEMBRANE-BOUND LYTIC MUREIN TRANSGLYCOSYLASE F"/>
    <property type="match status" value="1"/>
</dbReference>
<feature type="chain" id="PRO_5021031330" evidence="2">
    <location>
        <begin position="24"/>
        <end position="295"/>
    </location>
</feature>
<comment type="caution">
    <text evidence="4">The sequence shown here is derived from an EMBL/GenBank/DDBJ whole genome shotgun (WGS) entry which is preliminary data.</text>
</comment>
<dbReference type="Gene3D" id="3.40.190.10">
    <property type="entry name" value="Periplasmic binding protein-like II"/>
    <property type="match status" value="2"/>
</dbReference>
<dbReference type="SMART" id="SM00062">
    <property type="entry name" value="PBPb"/>
    <property type="match status" value="1"/>
</dbReference>
<dbReference type="SUPFAM" id="SSF53850">
    <property type="entry name" value="Periplasmic binding protein-like II"/>
    <property type="match status" value="1"/>
</dbReference>
<evidence type="ECO:0000256" key="1">
    <source>
        <dbReference type="ARBA" id="ARBA00022729"/>
    </source>
</evidence>
<name>A0A4Q5J8R9_9ACTN</name>
<proteinExistence type="predicted"/>
<dbReference type="AlphaFoldDB" id="A0A4Q5J8R9"/>
<keyword evidence="5" id="KW-1185">Reference proteome</keyword>
<dbReference type="RefSeq" id="WP_129985739.1">
    <property type="nucleotide sequence ID" value="NZ_SDPU01000012.1"/>
</dbReference>
<reference evidence="4 5" key="1">
    <citation type="submission" date="2019-01" db="EMBL/GenBank/DDBJ databases">
        <title>Nocardioides guangzhouensis sp. nov., an actinobacterium isolated from soil.</title>
        <authorList>
            <person name="Fu Y."/>
            <person name="Cai Y."/>
            <person name="Lin Z."/>
            <person name="Chen P."/>
        </authorList>
    </citation>
    <scope>NUCLEOTIDE SEQUENCE [LARGE SCALE GENOMIC DNA]</scope>
    <source>
        <strain evidence="4 5">NBRC 105384</strain>
    </source>
</reference>
<evidence type="ECO:0000256" key="2">
    <source>
        <dbReference type="SAM" id="SignalP"/>
    </source>
</evidence>
<keyword evidence="1 2" id="KW-0732">Signal</keyword>
<dbReference type="PROSITE" id="PS51257">
    <property type="entry name" value="PROKAR_LIPOPROTEIN"/>
    <property type="match status" value="1"/>
</dbReference>
<feature type="domain" description="Solute-binding protein family 3/N-terminal" evidence="3">
    <location>
        <begin position="54"/>
        <end position="283"/>
    </location>
</feature>
<dbReference type="OrthoDB" id="4633994at2"/>
<accession>A0A4Q5J8R9</accession>
<dbReference type="PANTHER" id="PTHR35936:SF17">
    <property type="entry name" value="ARGININE-BINDING EXTRACELLULAR PROTEIN ARTP"/>
    <property type="match status" value="1"/>
</dbReference>
<dbReference type="CDD" id="cd01004">
    <property type="entry name" value="PBP2_MidA_like"/>
    <property type="match status" value="1"/>
</dbReference>
<dbReference type="Pfam" id="PF00497">
    <property type="entry name" value="SBP_bac_3"/>
    <property type="match status" value="1"/>
</dbReference>
<sequence length="295" mass="31136">MLVRRTALASLLPALLLAGCAAAGSEPDQQDAPSLSVDEDLHALLPADVRERGVLRIGTDPSYAPMSSYGEDGRTIVGMEPDLGDALGDVLGVDVRFVDTDFTTILPDVDTGRLDLGMSAMTDTPERAEQVDFVNYFSAGTSILVQRGNPAGVFELEDLCGKVAAVEKGTTQVDLLDRAQGRCDDEPIDVRTYGTNSDALVQLRTGRAAAVLNDLPPAALLVTDPDTKANYQLASTAQLEPGLYGVAVDKDLPGLRDAVQAALEVLVDRGVYADVLAHWGVEDGAVQDVTVNSGR</sequence>
<dbReference type="Proteomes" id="UP000291189">
    <property type="component" value="Unassembled WGS sequence"/>
</dbReference>
<dbReference type="EMBL" id="SDPU01000012">
    <property type="protein sequence ID" value="RYU14171.1"/>
    <property type="molecule type" value="Genomic_DNA"/>
</dbReference>
<organism evidence="4 5">
    <name type="scientific">Nocardioides iriomotensis</name>
    <dbReference type="NCBI Taxonomy" id="715784"/>
    <lineage>
        <taxon>Bacteria</taxon>
        <taxon>Bacillati</taxon>
        <taxon>Actinomycetota</taxon>
        <taxon>Actinomycetes</taxon>
        <taxon>Propionibacteriales</taxon>
        <taxon>Nocardioidaceae</taxon>
        <taxon>Nocardioides</taxon>
    </lineage>
</organism>
<feature type="signal peptide" evidence="2">
    <location>
        <begin position="1"/>
        <end position="23"/>
    </location>
</feature>
<gene>
    <name evidence="4" type="ORF">ETU37_04510</name>
</gene>
<protein>
    <submittedName>
        <fullName evidence="4">ABC transporter substrate-binding protein</fullName>
    </submittedName>
</protein>
<dbReference type="InterPro" id="IPR001638">
    <property type="entry name" value="Solute-binding_3/MltF_N"/>
</dbReference>
<evidence type="ECO:0000313" key="4">
    <source>
        <dbReference type="EMBL" id="RYU14171.1"/>
    </source>
</evidence>